<dbReference type="EMBL" id="UYJE01000304">
    <property type="protein sequence ID" value="VDH92137.1"/>
    <property type="molecule type" value="Genomic_DNA"/>
</dbReference>
<name>A0A8B6BK96_MYTGA</name>
<comment type="caution">
    <text evidence="1">The sequence shown here is derived from an EMBL/GenBank/DDBJ whole genome shotgun (WGS) entry which is preliminary data.</text>
</comment>
<protein>
    <submittedName>
        <fullName evidence="1">Uncharacterized protein</fullName>
    </submittedName>
</protein>
<keyword evidence="2" id="KW-1185">Reference proteome</keyword>
<proteinExistence type="predicted"/>
<organism evidence="1 2">
    <name type="scientific">Mytilus galloprovincialis</name>
    <name type="common">Mediterranean mussel</name>
    <dbReference type="NCBI Taxonomy" id="29158"/>
    <lineage>
        <taxon>Eukaryota</taxon>
        <taxon>Metazoa</taxon>
        <taxon>Spiralia</taxon>
        <taxon>Lophotrochozoa</taxon>
        <taxon>Mollusca</taxon>
        <taxon>Bivalvia</taxon>
        <taxon>Autobranchia</taxon>
        <taxon>Pteriomorphia</taxon>
        <taxon>Mytilida</taxon>
        <taxon>Mytiloidea</taxon>
        <taxon>Mytilidae</taxon>
        <taxon>Mytilinae</taxon>
        <taxon>Mytilus</taxon>
    </lineage>
</organism>
<accession>A0A8B6BK96</accession>
<evidence type="ECO:0000313" key="1">
    <source>
        <dbReference type="EMBL" id="VDH92137.1"/>
    </source>
</evidence>
<evidence type="ECO:0000313" key="2">
    <source>
        <dbReference type="Proteomes" id="UP000596742"/>
    </source>
</evidence>
<gene>
    <name evidence="1" type="ORF">MGAL_10B039091</name>
</gene>
<sequence length="2054" mass="232646">MTSSHDTVGSKHKHTIDLLSGHGIWLITGSCPLQQYLKFSVSNFLGNKGLSINSYLGDLVITQILNHLGVTDNLQSPQCVVGGSTWVNECPHSMQLPQISGLISCKLMKSCTTVDCCFNVDFLKRNFHVQLDIDYCNRNIVFIIEKLKFEYSLLNFQWGVKDRFKLGTALYLDYSLDNVQDANEFRVNLNVSVQFNPGEKMFQWIILTNTPLPNIPCDFNTDFDITGFSLQNWLQEVNVPSEKHLSKMVILQLFQELGIGRLMNKESCQRSGAKYSPALNGWKNACPLDVSLTPLPSPISCMIPSHCTAVDCCIDVDFLDRSFNAFLDVNMCTNVMTVGLEKLVTDPISLVDYTFGKTENFNLKGVLRITYRIDDLQEERKLVVNLNLSVCFEWSGSCLYDVTVFHDTVIPKPLCDWETDSYFTKDFSLERFLNEEGLKTNEILPEDIAGKMMQQLGLVSYLNNDSCSFEYESDKNGWIKGCFEDVELPVLPADVRCKILPSCLGIDCCLGVEFLQHKFKASFELDTCNHQLHLQIDRYQKTLNLTDYTYGDIQKLSFMNVVRIEYMVEDLVSEKKFQLSLNISLCFETFKDCLTTVNVLKVTKLPKVYCDWGSGYPQDFSLTSLLKQTPEIGTDVLPAVIIENILTKLGIREFLLSPSCSRSTFPFSKHNSLTNSCSKLVDLPTLPSDASCYIPESCMAVQCCVDVTPIDKTISLHISLDPCVYEMEISIEALHINKSLLTYVWGEEETFSLQGGFKLKYKVFDLAEDRMFMVDLKFQLCLEYSHPNDCILNIIILNKQKIPKPLCNWDEGFHIPEFSLNRWLTDNKFDDNTTLDAFVVAQLMEEMNLKPFLKDPQCNGDVSSYFNINHKGWNISDRCEETNMDLPSLQSGLLCHITNSCMAVDCCIGVQRLGLSLNFYLNMDICNNRFTVGVENLNKTISIVNIEFGTIQTFSFMGLLRINYQIYDFPSERVFVVNVNISLCLESTGCIFQQAVLMDAKLPKPLCDFNEGFSVKDFSLTHWLEKQGVIITKTLQQFTVDLLFHQLGISGYLKDPGCVHSSYNTNHFGWDTLACSENISLSHLPVYASCRLSSYCTGLQCCMEVPLLQRSFETHVLLDACAYKLSIGIEKLVINESLFDYTLNTWKTVSLGNMVRLEFKIEEIRVEKIYLFDAKISVCFETYGDCRYKFDIMDGVKIPKQPCSWSDDFVIPGFNLDNWMSDKGLSSSLKQLPPILISQLLEDLDLADYLFNPTCDQSADKYKTDHNHGWNSECAVNVTLPDLPGTIKCHLDNTCTGLSCCADIEFIDRNVNIFLTIDPCNYKLNIGIEKYQYEVFLMDFEFGIQKHFHVGNVIQISYNITDFQGLSVYYIDLDFKVCFNDAGPCALEATIFSQTKLPMVHCDFTKGFLNTNWSISTWYTDMNIDTSEKLSSNAILVLLDTLGVAPFLKKEECSRQDTTSIFAAQYQGWSTDCSSSSTALPHLDTSVLTCYLDDSCNNIQCCLDVSLIDRSLHFFLNIDPCNYVIKVGIERLEMDILLSRYQWGEWEEMDLYGVIRIKYLINDFSAEQEYVISMTASVCLESDGTCQEFHILDRNRVPKPLCNWDKGFKIPDFSVSEYMSEKGVTQLNQMATSDVLETLGVSSYLKSPSCNRNAAPFTVDNNGWSNDCASAIGLNEAISGHSSCYIPDKCTAIHCCTDIPLLNITVNTGIDMDICDYRLTVSLEEVTLEFSLVDYEYGSRKKFSLFGLFDVSFTIKDLTSDNVVVLSVNISACLESSGICQFEQTLMKEVQLPKPSCHMNLGFKNPNFTLAEFLSQNELNFDGSHLSSYTTSMLLHDLGVAPFLLKRQCDSSGLPYYPRKKGWNKDCQKEVTLIALKESTACHLYDFCTGITCCTNVEMIGRSINTYLTLDPCNKRMSIGIEKFTVNISLLNYNYGKQEHIKLNGFVGLEFMIKDFPGERQFEVTLNLSICFESNSPCEISVPILKNTILPKSICEWKSDFIDPNFSYMMFLRGKGLSTDSTLSVNDMTDLMETLGITDFLLKESCSLVGWING</sequence>
<reference evidence="1" key="1">
    <citation type="submission" date="2018-11" db="EMBL/GenBank/DDBJ databases">
        <authorList>
            <person name="Alioto T."/>
            <person name="Alioto T."/>
        </authorList>
    </citation>
    <scope>NUCLEOTIDE SEQUENCE</scope>
</reference>
<dbReference type="OrthoDB" id="6118621at2759"/>
<dbReference type="Proteomes" id="UP000596742">
    <property type="component" value="Unassembled WGS sequence"/>
</dbReference>